<dbReference type="KEGG" id="hazt:108674166"/>
<accession>A0A8B7NUX2</accession>
<feature type="region of interest" description="Disordered" evidence="1">
    <location>
        <begin position="56"/>
        <end position="153"/>
    </location>
</feature>
<evidence type="ECO:0000313" key="2">
    <source>
        <dbReference type="Proteomes" id="UP000694843"/>
    </source>
</evidence>
<reference evidence="3" key="1">
    <citation type="submission" date="2025-08" db="UniProtKB">
        <authorList>
            <consortium name="RefSeq"/>
        </authorList>
    </citation>
    <scope>IDENTIFICATION</scope>
    <source>
        <tissue evidence="3">Whole organism</tissue>
    </source>
</reference>
<evidence type="ECO:0000256" key="1">
    <source>
        <dbReference type="SAM" id="MobiDB-lite"/>
    </source>
</evidence>
<keyword evidence="2" id="KW-1185">Reference proteome</keyword>
<feature type="compositionally biased region" description="Pro residues" evidence="1">
    <location>
        <begin position="77"/>
        <end position="110"/>
    </location>
</feature>
<dbReference type="RefSeq" id="XP_018017564.1">
    <property type="nucleotide sequence ID" value="XM_018162075.1"/>
</dbReference>
<evidence type="ECO:0000313" key="3">
    <source>
        <dbReference type="RefSeq" id="XP_018017564.1"/>
    </source>
</evidence>
<dbReference type="AlphaFoldDB" id="A0A8B7NUX2"/>
<dbReference type="Proteomes" id="UP000694843">
    <property type="component" value="Unplaced"/>
</dbReference>
<proteinExistence type="predicted"/>
<organism evidence="2 3">
    <name type="scientific">Hyalella azteca</name>
    <name type="common">Amphipod</name>
    <dbReference type="NCBI Taxonomy" id="294128"/>
    <lineage>
        <taxon>Eukaryota</taxon>
        <taxon>Metazoa</taxon>
        <taxon>Ecdysozoa</taxon>
        <taxon>Arthropoda</taxon>
        <taxon>Crustacea</taxon>
        <taxon>Multicrustacea</taxon>
        <taxon>Malacostraca</taxon>
        <taxon>Eumalacostraca</taxon>
        <taxon>Peracarida</taxon>
        <taxon>Amphipoda</taxon>
        <taxon>Senticaudata</taxon>
        <taxon>Talitrida</taxon>
        <taxon>Talitroidea</taxon>
        <taxon>Hyalellidae</taxon>
        <taxon>Hyalella</taxon>
    </lineage>
</organism>
<protein>
    <submittedName>
        <fullName evidence="3">Formin-like protein 14</fullName>
    </submittedName>
</protein>
<dbReference type="GeneID" id="108674166"/>
<gene>
    <name evidence="3" type="primary">LOC108674166</name>
</gene>
<sequence>MYHHYSFLILSQPQHTLIIRTYLTQQNNLPPFPHNLLYHSPQTPPIMLSHRQSLHIPRHNHSHPPLHPLHNLILSPSIPPPPPPPTLVTPPPPLFSSPLPPSPPPPPVPRPRVRVNGPESNHPKGRCQPVQDGSPPSGRHRCGPPRGPRLESFYRGVRGGYSLLPLL</sequence>
<name>A0A8B7NUX2_HYAAZ</name>